<accession>A0A9Q2XJ01</accession>
<name>A0A9Q2XJ01_9PSED</name>
<dbReference type="Proteomes" id="UP001106592">
    <property type="component" value="Unassembled WGS sequence"/>
</dbReference>
<dbReference type="Pfam" id="PF08666">
    <property type="entry name" value="SAF"/>
    <property type="match status" value="1"/>
</dbReference>
<reference evidence="2" key="2">
    <citation type="journal article" date="2023" name="Plant Pathol.">
        <title>Dismantling and reorganizing Pseudomonas marginalis sensu#lato.</title>
        <authorList>
            <person name="Sawada H."/>
            <person name="Fujikawa T."/>
            <person name="Satou M."/>
        </authorList>
    </citation>
    <scope>NUCLEOTIDE SEQUENCE</scope>
    <source>
        <strain evidence="2">MAFF 301350</strain>
    </source>
</reference>
<dbReference type="InterPro" id="IPR013974">
    <property type="entry name" value="SAF"/>
</dbReference>
<dbReference type="InterPro" id="IPR017592">
    <property type="entry name" value="Pilus_assmbl_Flp-typ_CpaB"/>
</dbReference>
<gene>
    <name evidence="2" type="primary">cpaB</name>
    <name evidence="2" type="ORF">KUO17_12810</name>
</gene>
<dbReference type="RefSeq" id="WP_217975925.1">
    <property type="nucleotide sequence ID" value="NZ_JAHTBI010000043.1"/>
</dbReference>
<proteinExistence type="predicted"/>
<dbReference type="Pfam" id="PF16976">
    <property type="entry name" value="RcpC"/>
    <property type="match status" value="1"/>
</dbReference>
<dbReference type="SMART" id="SM00858">
    <property type="entry name" value="SAF"/>
    <property type="match status" value="1"/>
</dbReference>
<feature type="domain" description="SAF" evidence="1">
    <location>
        <begin position="48"/>
        <end position="114"/>
    </location>
</feature>
<reference evidence="2" key="1">
    <citation type="journal article" date="2022" name="Int. J. Syst. Evol. Microbiol.">
        <title>Pseudomonas aegrilactucae sp. nov. and Pseudomonas morbosilactucae sp. nov., pathogens causing bacterial rot of lettuce in Japan.</title>
        <authorList>
            <person name="Sawada H."/>
            <person name="Fujikawa T."/>
            <person name="Satou M."/>
        </authorList>
    </citation>
    <scope>NUCLEOTIDE SEQUENCE</scope>
    <source>
        <strain evidence="2">MAFF 301350</strain>
    </source>
</reference>
<sequence>MKTPSVLLLAGALVLAGGAALLARVLLAPAPAPAPVVQAQAAPEPPKPAVLALARDLEPGQFIDYSALTWQQADRELPASQYYIRDQDDMSLVVGATVRTPLRAGQLLTSSSVVRADEPGFLGAVLKPGMRALSLPTSAVAAGAGLVAAGDRVDVILSLDQEALSGAETSGTPPFPPPLAAQTLLRDVRVLALDRTARSDVTLRDAKREAATGKSRRQEVFFDTVTLEVTPRQAERLALTKEIGVMQLALRSSREATKGIPQSGTREVTRLAQAADLYPKPTAIVPPIMLYRGNKVEAVLPLQH</sequence>
<comment type="caution">
    <text evidence="2">The sequence shown here is derived from an EMBL/GenBank/DDBJ whole genome shotgun (WGS) entry which is preliminary data.</text>
</comment>
<evidence type="ECO:0000259" key="1">
    <source>
        <dbReference type="SMART" id="SM00858"/>
    </source>
</evidence>
<dbReference type="NCBIfam" id="TIGR03177">
    <property type="entry name" value="pilus_cpaB"/>
    <property type="match status" value="1"/>
</dbReference>
<dbReference type="AlphaFoldDB" id="A0A9Q2XJ01"/>
<protein>
    <submittedName>
        <fullName evidence="2">Flp pilus assembly protein CpaB</fullName>
    </submittedName>
</protein>
<evidence type="ECO:0000313" key="2">
    <source>
        <dbReference type="EMBL" id="MBV6287896.1"/>
    </source>
</evidence>
<dbReference type="InterPro" id="IPR031571">
    <property type="entry name" value="RcpC_dom"/>
</dbReference>
<organism evidence="2 3">
    <name type="scientific">Pseudomonas aegrilactucae</name>
    <dbReference type="NCBI Taxonomy" id="2854028"/>
    <lineage>
        <taxon>Bacteria</taxon>
        <taxon>Pseudomonadati</taxon>
        <taxon>Pseudomonadota</taxon>
        <taxon>Gammaproteobacteria</taxon>
        <taxon>Pseudomonadales</taxon>
        <taxon>Pseudomonadaceae</taxon>
        <taxon>Pseudomonas</taxon>
    </lineage>
</organism>
<evidence type="ECO:0000313" key="3">
    <source>
        <dbReference type="Proteomes" id="UP001106592"/>
    </source>
</evidence>
<keyword evidence="3" id="KW-1185">Reference proteome</keyword>
<dbReference type="EMBL" id="JAHTBI010000043">
    <property type="protein sequence ID" value="MBV6287896.1"/>
    <property type="molecule type" value="Genomic_DNA"/>
</dbReference>
<dbReference type="CDD" id="cd11614">
    <property type="entry name" value="SAF_CpaB_FlgA_like"/>
    <property type="match status" value="1"/>
</dbReference>